<dbReference type="GO" id="GO:0051920">
    <property type="term" value="F:peroxiredoxin activity"/>
    <property type="evidence" value="ECO:0007669"/>
    <property type="project" value="InterPro"/>
</dbReference>
<gene>
    <name evidence="2" type="ORF">C8D93_10167</name>
</gene>
<protein>
    <submittedName>
        <fullName evidence="2">Alkylhydroperoxidase family enzyme</fullName>
    </submittedName>
</protein>
<accession>A0A318EE31</accession>
<name>A0A318EE31_9GAMM</name>
<evidence type="ECO:0000313" key="3">
    <source>
        <dbReference type="Proteomes" id="UP000248330"/>
    </source>
</evidence>
<evidence type="ECO:0000313" key="2">
    <source>
        <dbReference type="EMBL" id="PXV71029.1"/>
    </source>
</evidence>
<organism evidence="2 3">
    <name type="scientific">Sinimarinibacterium flocculans</name>
    <dbReference type="NCBI Taxonomy" id="985250"/>
    <lineage>
        <taxon>Bacteria</taxon>
        <taxon>Pseudomonadati</taxon>
        <taxon>Pseudomonadota</taxon>
        <taxon>Gammaproteobacteria</taxon>
        <taxon>Nevskiales</taxon>
        <taxon>Nevskiaceae</taxon>
        <taxon>Sinimarinibacterium</taxon>
    </lineage>
</organism>
<dbReference type="OrthoDB" id="4704294at2"/>
<sequence>MSARITPIDPPYATDVQASFDIVMRGAPPLKLFRTIAHNPRALQRMMAGGLLDRGSIPMRLRELVILRATALCGAEYEWGVHVAAFAQKAGIAPAEWAATASGADPGTWSDEDRLALELVEQLHAHYRIDDALWARLAGTFAEDQLVELVMLAGQYHGIAMLVNGLRVEHEPGAPRFPAR</sequence>
<dbReference type="AlphaFoldDB" id="A0A318EE31"/>
<keyword evidence="3" id="KW-1185">Reference proteome</keyword>
<dbReference type="Gene3D" id="1.20.1290.10">
    <property type="entry name" value="AhpD-like"/>
    <property type="match status" value="1"/>
</dbReference>
<dbReference type="EMBL" id="QICN01000001">
    <property type="protein sequence ID" value="PXV71029.1"/>
    <property type="molecule type" value="Genomic_DNA"/>
</dbReference>
<dbReference type="InterPro" id="IPR029032">
    <property type="entry name" value="AhpD-like"/>
</dbReference>
<keyword evidence="2" id="KW-0575">Peroxidase</keyword>
<dbReference type="InterPro" id="IPR003779">
    <property type="entry name" value="CMD-like"/>
</dbReference>
<feature type="domain" description="Carboxymuconolactone decarboxylase-like" evidence="1">
    <location>
        <begin position="41"/>
        <end position="121"/>
    </location>
</feature>
<dbReference type="SUPFAM" id="SSF69118">
    <property type="entry name" value="AhpD-like"/>
    <property type="match status" value="1"/>
</dbReference>
<dbReference type="PANTHER" id="PTHR34846:SF5">
    <property type="entry name" value="CARBOXYMUCONOLACTONE DECARBOXYLASE-LIKE DOMAIN-CONTAINING PROTEIN"/>
    <property type="match status" value="1"/>
</dbReference>
<evidence type="ECO:0000259" key="1">
    <source>
        <dbReference type="Pfam" id="PF02627"/>
    </source>
</evidence>
<reference evidence="2 3" key="1">
    <citation type="submission" date="2018-04" db="EMBL/GenBank/DDBJ databases">
        <title>Genomic Encyclopedia of Type Strains, Phase IV (KMG-IV): sequencing the most valuable type-strain genomes for metagenomic binning, comparative biology and taxonomic classification.</title>
        <authorList>
            <person name="Goeker M."/>
        </authorList>
    </citation>
    <scope>NUCLEOTIDE SEQUENCE [LARGE SCALE GENOMIC DNA]</scope>
    <source>
        <strain evidence="2 3">DSM 104150</strain>
    </source>
</reference>
<dbReference type="PANTHER" id="PTHR34846">
    <property type="entry name" value="4-CARBOXYMUCONOLACTONE DECARBOXYLASE FAMILY PROTEIN (AFU_ORTHOLOGUE AFUA_6G11590)"/>
    <property type="match status" value="1"/>
</dbReference>
<dbReference type="Pfam" id="PF02627">
    <property type="entry name" value="CMD"/>
    <property type="match status" value="1"/>
</dbReference>
<keyword evidence="2" id="KW-0560">Oxidoreductase</keyword>
<dbReference type="Proteomes" id="UP000248330">
    <property type="component" value="Unassembled WGS sequence"/>
</dbReference>
<proteinExistence type="predicted"/>
<dbReference type="RefSeq" id="WP_110263188.1">
    <property type="nucleotide sequence ID" value="NZ_CAWNXA010000001.1"/>
</dbReference>
<comment type="caution">
    <text evidence="2">The sequence shown here is derived from an EMBL/GenBank/DDBJ whole genome shotgun (WGS) entry which is preliminary data.</text>
</comment>